<evidence type="ECO:0000256" key="1">
    <source>
        <dbReference type="ARBA" id="ARBA00022741"/>
    </source>
</evidence>
<dbReference type="PRINTS" id="PR00315">
    <property type="entry name" value="ELONGATNFCT"/>
</dbReference>
<dbReference type="InterPro" id="IPR035651">
    <property type="entry name" value="BipA_V"/>
</dbReference>
<dbReference type="Gene3D" id="2.40.30.10">
    <property type="entry name" value="Translation factors"/>
    <property type="match status" value="1"/>
</dbReference>
<dbReference type="Gene3D" id="3.30.70.870">
    <property type="entry name" value="Elongation Factor G (Translational Gtpase), domain 3"/>
    <property type="match status" value="1"/>
</dbReference>
<dbReference type="Gene3D" id="2.40.50.250">
    <property type="entry name" value="bipa protein"/>
    <property type="match status" value="1"/>
</dbReference>
<dbReference type="InterPro" id="IPR005225">
    <property type="entry name" value="Small_GTP-bd"/>
</dbReference>
<dbReference type="AlphaFoldDB" id="A0A1G1W9Z8"/>
<dbReference type="CDD" id="cd01891">
    <property type="entry name" value="TypA_BipA"/>
    <property type="match status" value="1"/>
</dbReference>
<dbReference type="NCBIfam" id="TIGR00231">
    <property type="entry name" value="small_GTP"/>
    <property type="match status" value="1"/>
</dbReference>
<dbReference type="SUPFAM" id="SSF50447">
    <property type="entry name" value="Translation proteins"/>
    <property type="match status" value="1"/>
</dbReference>
<sequence length="627" mass="69485">MVSYKRRKERLFLMNKIRNVAIIAHVDHGKTTLVDALLHQSKTNLGKGFTESSELIMDSNDLEKERGITIFSKNASVVWNGIKINIIDTPGHADFGGEVERVLKMADGCLLLVDAKEGPMPQTRFVLKRALELGHKIIVVINKVDKSGARAHHVLDKTLDLFLELGADEETAYFPTVYCSSKYGKAAKEPDLAKMVDISPIFEAILKYIPAPVGDINKPLQMLVTFTIGDNFKGRIAVGRIYSGKITAGQDVMHINRSGEMKKMRLTSLMTFEGLGKVDTPEAVAGDIVAVSGIPEITCGDTIADPSASLGQASLALSLLNIEEPTVRMTFSVNASPFAGKEGEFKTTRQIQERLYRKLETDVALRVDPSTRTSTELSRMSSGQATAGGWVVLGRGELHLAILIERMRREGYEFQVSRPEVIEKSINGETLTPFERVLIEVPETYSGVVIQKMGVRHGELQNMTTEEGVVRFEFIISTKEFFGYRSEFIVDTRGLGIINSSFLEYRRNSGNSYARDRGSLVAHENGTTKLYGLIAAQGRGDLFIGPSVPVYAGQVIGQNSRIDDIRINVCKEKQQTNHRSSGEGVSEHFNAPRQMHLEAALEYINDSEIVEVTPKNIRIRKLDLNSY</sequence>
<dbReference type="PANTHER" id="PTHR43261:SF1">
    <property type="entry name" value="RIBOSOME-RELEASING FACTOR 2, MITOCHONDRIAL"/>
    <property type="match status" value="1"/>
</dbReference>
<dbReference type="InterPro" id="IPR031157">
    <property type="entry name" value="G_TR_CS"/>
</dbReference>
<dbReference type="InterPro" id="IPR048876">
    <property type="entry name" value="BipA_C"/>
</dbReference>
<comment type="caution">
    <text evidence="6">The sequence shown here is derived from an EMBL/GenBank/DDBJ whole genome shotgun (WGS) entry which is preliminary data.</text>
</comment>
<dbReference type="InterPro" id="IPR006298">
    <property type="entry name" value="BipA"/>
</dbReference>
<dbReference type="Proteomes" id="UP000176631">
    <property type="component" value="Unassembled WGS sequence"/>
</dbReference>
<dbReference type="Pfam" id="PF03144">
    <property type="entry name" value="GTP_EFTU_D2"/>
    <property type="match status" value="1"/>
</dbReference>
<dbReference type="Pfam" id="PF00679">
    <property type="entry name" value="EFG_C"/>
    <property type="match status" value="1"/>
</dbReference>
<dbReference type="InterPro" id="IPR047042">
    <property type="entry name" value="BipA_II"/>
</dbReference>
<dbReference type="GO" id="GO:0006412">
    <property type="term" value="P:translation"/>
    <property type="evidence" value="ECO:0007669"/>
    <property type="project" value="UniProtKB-KW"/>
</dbReference>
<dbReference type="InterPro" id="IPR027417">
    <property type="entry name" value="P-loop_NTPase"/>
</dbReference>
<gene>
    <name evidence="6" type="ORF">A2172_00610</name>
</gene>
<organism evidence="6 7">
    <name type="scientific">Candidatus Woykebacteria bacterium RBG_13_40_15</name>
    <dbReference type="NCBI Taxonomy" id="1802593"/>
    <lineage>
        <taxon>Bacteria</taxon>
        <taxon>Candidatus Woykeibacteriota</taxon>
    </lineage>
</organism>
<proteinExistence type="predicted"/>
<dbReference type="PROSITE" id="PS51722">
    <property type="entry name" value="G_TR_2"/>
    <property type="match status" value="1"/>
</dbReference>
<dbReference type="FunFam" id="3.40.50.300:FF:000055">
    <property type="entry name" value="GTP-binding protein TypA"/>
    <property type="match status" value="1"/>
</dbReference>
<name>A0A1G1W9Z8_9BACT</name>
<evidence type="ECO:0000256" key="4">
    <source>
        <dbReference type="ARBA" id="ARBA00035722"/>
    </source>
</evidence>
<evidence type="ECO:0000256" key="2">
    <source>
        <dbReference type="ARBA" id="ARBA00022917"/>
    </source>
</evidence>
<protein>
    <recommendedName>
        <fullName evidence="4">50S ribosomal subunit assembly factor BipA</fullName>
    </recommendedName>
</protein>
<dbReference type="InterPro" id="IPR047041">
    <property type="entry name" value="BipA_GTP-bd_dom"/>
</dbReference>
<evidence type="ECO:0000313" key="7">
    <source>
        <dbReference type="Proteomes" id="UP000176631"/>
    </source>
</evidence>
<dbReference type="CDD" id="cd03710">
    <property type="entry name" value="BipA_TypA_C"/>
    <property type="match status" value="1"/>
</dbReference>
<dbReference type="SUPFAM" id="SSF54980">
    <property type="entry name" value="EF-G C-terminal domain-like"/>
    <property type="match status" value="2"/>
</dbReference>
<evidence type="ECO:0000313" key="6">
    <source>
        <dbReference type="EMBL" id="OGY24350.1"/>
    </source>
</evidence>
<dbReference type="STRING" id="1802593.A2172_00610"/>
<dbReference type="GO" id="GO:0032790">
    <property type="term" value="P:ribosome disassembly"/>
    <property type="evidence" value="ECO:0007669"/>
    <property type="project" value="TreeGrafter"/>
</dbReference>
<dbReference type="InterPro" id="IPR004161">
    <property type="entry name" value="EFTu-like_2"/>
</dbReference>
<keyword evidence="2" id="KW-0648">Protein biosynthesis</keyword>
<dbReference type="PANTHER" id="PTHR43261">
    <property type="entry name" value="TRANSLATION ELONGATION FACTOR G-RELATED"/>
    <property type="match status" value="1"/>
</dbReference>
<dbReference type="CDD" id="cd03691">
    <property type="entry name" value="BipA_TypA_II"/>
    <property type="match status" value="1"/>
</dbReference>
<dbReference type="PROSITE" id="PS00301">
    <property type="entry name" value="G_TR_1"/>
    <property type="match status" value="1"/>
</dbReference>
<dbReference type="InterPro" id="IPR042116">
    <property type="entry name" value="TypA/BipA_C"/>
</dbReference>
<dbReference type="SUPFAM" id="SSF52540">
    <property type="entry name" value="P-loop containing nucleoside triphosphate hydrolases"/>
    <property type="match status" value="1"/>
</dbReference>
<dbReference type="InterPro" id="IPR009000">
    <property type="entry name" value="Transl_B-barrel_sf"/>
</dbReference>
<dbReference type="InterPro" id="IPR000795">
    <property type="entry name" value="T_Tr_GTP-bd_dom"/>
</dbReference>
<dbReference type="Pfam" id="PF21018">
    <property type="entry name" value="BipA_C"/>
    <property type="match status" value="1"/>
</dbReference>
<dbReference type="Pfam" id="PF00009">
    <property type="entry name" value="GTP_EFTU"/>
    <property type="match status" value="1"/>
</dbReference>
<evidence type="ECO:0000256" key="3">
    <source>
        <dbReference type="ARBA" id="ARBA00023134"/>
    </source>
</evidence>
<evidence type="ECO:0000259" key="5">
    <source>
        <dbReference type="PROSITE" id="PS51722"/>
    </source>
</evidence>
<dbReference type="GO" id="GO:0003924">
    <property type="term" value="F:GTPase activity"/>
    <property type="evidence" value="ECO:0007669"/>
    <property type="project" value="InterPro"/>
</dbReference>
<dbReference type="Gene3D" id="3.40.50.300">
    <property type="entry name" value="P-loop containing nucleotide triphosphate hydrolases"/>
    <property type="match status" value="1"/>
</dbReference>
<accession>A0A1G1W9Z8</accession>
<dbReference type="Gene3D" id="3.30.70.240">
    <property type="match status" value="1"/>
</dbReference>
<reference evidence="6 7" key="1">
    <citation type="journal article" date="2016" name="Nat. Commun.">
        <title>Thousands of microbial genomes shed light on interconnected biogeochemical processes in an aquifer system.</title>
        <authorList>
            <person name="Anantharaman K."/>
            <person name="Brown C.T."/>
            <person name="Hug L.A."/>
            <person name="Sharon I."/>
            <person name="Castelle C.J."/>
            <person name="Probst A.J."/>
            <person name="Thomas B.C."/>
            <person name="Singh A."/>
            <person name="Wilkins M.J."/>
            <person name="Karaoz U."/>
            <person name="Brodie E.L."/>
            <person name="Williams K.H."/>
            <person name="Hubbard S.S."/>
            <person name="Banfield J.F."/>
        </authorList>
    </citation>
    <scope>NUCLEOTIDE SEQUENCE [LARGE SCALE GENOMIC DNA]</scope>
</reference>
<feature type="domain" description="Tr-type G" evidence="5">
    <location>
        <begin position="15"/>
        <end position="213"/>
    </location>
</feature>
<keyword evidence="3" id="KW-0342">GTP-binding</keyword>
<dbReference type="InterPro" id="IPR000640">
    <property type="entry name" value="EFG_V-like"/>
</dbReference>
<dbReference type="GO" id="GO:0005525">
    <property type="term" value="F:GTP binding"/>
    <property type="evidence" value="ECO:0007669"/>
    <property type="project" value="UniProtKB-KW"/>
</dbReference>
<dbReference type="NCBIfam" id="TIGR01394">
    <property type="entry name" value="TypA_BipA"/>
    <property type="match status" value="1"/>
</dbReference>
<keyword evidence="1" id="KW-0547">Nucleotide-binding</keyword>
<dbReference type="InterPro" id="IPR035647">
    <property type="entry name" value="EFG_III/V"/>
</dbReference>
<dbReference type="EMBL" id="MHCP01000014">
    <property type="protein sequence ID" value="OGY24350.1"/>
    <property type="molecule type" value="Genomic_DNA"/>
</dbReference>